<dbReference type="InterPro" id="IPR007581">
    <property type="entry name" value="Endonuclease-V"/>
</dbReference>
<keyword evidence="8" id="KW-1185">Reference proteome</keyword>
<gene>
    <name evidence="7" type="ORF">GBAR_LOCUS6966</name>
</gene>
<dbReference type="GO" id="GO:0016891">
    <property type="term" value="F:RNA endonuclease activity producing 5'-phosphomonoesters, hydrolytic mechanism"/>
    <property type="evidence" value="ECO:0007669"/>
    <property type="project" value="TreeGrafter"/>
</dbReference>
<keyword evidence="2" id="KW-0963">Cytoplasm</keyword>
<dbReference type="EMBL" id="CASHTH010001047">
    <property type="protein sequence ID" value="CAI8010606.1"/>
    <property type="molecule type" value="Genomic_DNA"/>
</dbReference>
<comment type="subcellular location">
    <subcellularLocation>
        <location evidence="1">Cytoplasm</location>
    </subcellularLocation>
</comment>
<dbReference type="Pfam" id="PF04493">
    <property type="entry name" value="Endonuclease_5"/>
    <property type="match status" value="2"/>
</dbReference>
<sequence>MFMASKHHPGPQTVGSEDGEDRGSEAESEGGEEEGEDKRLSPDECAKRRKWEREQEELKERLEVEDGEEVASWEGDTLPFARLTTIAGVDISFDKAHPDHACAMLTVLTYPELKVVHESRAVVEMREPYIPGFLAFREVDFLLERLREVQRQHPQHYPQMISWKECLKGEAKFCAQEKERVCSRCPPTSRRQRFGLASHLGVLADIPSIGVGKKLYHVDGLEKGPDHKQRIQTQLRKRGDYFHLIGDSGMIWGAAVRTSAEATNPVYVSVGHKISLDTAVGLVLACSLKRVPEPVRQADLLSRKYLRKEKRTHK</sequence>
<evidence type="ECO:0000256" key="5">
    <source>
        <dbReference type="ARBA" id="ARBA00022801"/>
    </source>
</evidence>
<dbReference type="PANTHER" id="PTHR28511:SF1">
    <property type="entry name" value="ENDONUCLEASE V"/>
    <property type="match status" value="1"/>
</dbReference>
<dbReference type="AlphaFoldDB" id="A0AA35RH59"/>
<organism evidence="7 8">
    <name type="scientific">Geodia barretti</name>
    <name type="common">Barrett's horny sponge</name>
    <dbReference type="NCBI Taxonomy" id="519541"/>
    <lineage>
        <taxon>Eukaryota</taxon>
        <taxon>Metazoa</taxon>
        <taxon>Porifera</taxon>
        <taxon>Demospongiae</taxon>
        <taxon>Heteroscleromorpha</taxon>
        <taxon>Tetractinellida</taxon>
        <taxon>Astrophorina</taxon>
        <taxon>Geodiidae</taxon>
        <taxon>Geodia</taxon>
    </lineage>
</organism>
<feature type="compositionally biased region" description="Basic and acidic residues" evidence="6">
    <location>
        <begin position="36"/>
        <end position="52"/>
    </location>
</feature>
<evidence type="ECO:0000256" key="1">
    <source>
        <dbReference type="ARBA" id="ARBA00004496"/>
    </source>
</evidence>
<evidence type="ECO:0000256" key="3">
    <source>
        <dbReference type="ARBA" id="ARBA00022722"/>
    </source>
</evidence>
<feature type="region of interest" description="Disordered" evidence="6">
    <location>
        <begin position="1"/>
        <end position="52"/>
    </location>
</feature>
<proteinExistence type="predicted"/>
<evidence type="ECO:0000313" key="7">
    <source>
        <dbReference type="EMBL" id="CAI8010606.1"/>
    </source>
</evidence>
<evidence type="ECO:0000256" key="6">
    <source>
        <dbReference type="SAM" id="MobiDB-lite"/>
    </source>
</evidence>
<accession>A0AA35RH59</accession>
<keyword evidence="5" id="KW-0378">Hydrolase</keyword>
<dbReference type="PANTHER" id="PTHR28511">
    <property type="entry name" value="ENDONUCLEASE V"/>
    <property type="match status" value="1"/>
</dbReference>
<dbReference type="GO" id="GO:0003727">
    <property type="term" value="F:single-stranded RNA binding"/>
    <property type="evidence" value="ECO:0007669"/>
    <property type="project" value="TreeGrafter"/>
</dbReference>
<evidence type="ECO:0000256" key="4">
    <source>
        <dbReference type="ARBA" id="ARBA00022759"/>
    </source>
</evidence>
<comment type="caution">
    <text evidence="7">The sequence shown here is derived from an EMBL/GenBank/DDBJ whole genome shotgun (WGS) entry which is preliminary data.</text>
</comment>
<feature type="compositionally biased region" description="Acidic residues" evidence="6">
    <location>
        <begin position="26"/>
        <end position="35"/>
    </location>
</feature>
<evidence type="ECO:0000256" key="2">
    <source>
        <dbReference type="ARBA" id="ARBA00022490"/>
    </source>
</evidence>
<keyword evidence="3" id="KW-0540">Nuclease</keyword>
<dbReference type="Gene3D" id="3.30.2170.10">
    <property type="entry name" value="archaeoglobus fulgidus dsm 4304 superfamily"/>
    <property type="match status" value="2"/>
</dbReference>
<dbReference type="CDD" id="cd06559">
    <property type="entry name" value="Endonuclease_V"/>
    <property type="match status" value="1"/>
</dbReference>
<name>A0AA35RH59_GEOBA</name>
<dbReference type="Proteomes" id="UP001174909">
    <property type="component" value="Unassembled WGS sequence"/>
</dbReference>
<dbReference type="GO" id="GO:0005730">
    <property type="term" value="C:nucleolus"/>
    <property type="evidence" value="ECO:0007669"/>
    <property type="project" value="TreeGrafter"/>
</dbReference>
<reference evidence="7" key="1">
    <citation type="submission" date="2023-03" db="EMBL/GenBank/DDBJ databases">
        <authorList>
            <person name="Steffen K."/>
            <person name="Cardenas P."/>
        </authorList>
    </citation>
    <scope>NUCLEOTIDE SEQUENCE</scope>
</reference>
<protein>
    <submittedName>
        <fullName evidence="7">Endonuclease V</fullName>
    </submittedName>
</protein>
<dbReference type="GO" id="GO:0005737">
    <property type="term" value="C:cytoplasm"/>
    <property type="evidence" value="ECO:0007669"/>
    <property type="project" value="UniProtKB-SubCell"/>
</dbReference>
<dbReference type="GO" id="GO:0006281">
    <property type="term" value="P:DNA repair"/>
    <property type="evidence" value="ECO:0007669"/>
    <property type="project" value="InterPro"/>
</dbReference>
<keyword evidence="4 7" id="KW-0255">Endonuclease</keyword>
<evidence type="ECO:0000313" key="8">
    <source>
        <dbReference type="Proteomes" id="UP001174909"/>
    </source>
</evidence>